<gene>
    <name evidence="2" type="ORF">IBL28_18855</name>
</gene>
<keyword evidence="1" id="KW-0175">Coiled coil</keyword>
<dbReference type="Proteomes" id="UP000653730">
    <property type="component" value="Unassembled WGS sequence"/>
</dbReference>
<feature type="coiled-coil region" evidence="1">
    <location>
        <begin position="43"/>
        <end position="77"/>
    </location>
</feature>
<dbReference type="RefSeq" id="WP_187967163.1">
    <property type="nucleotide sequence ID" value="NZ_JACVDC010000086.1"/>
</dbReference>
<evidence type="ECO:0000256" key="1">
    <source>
        <dbReference type="SAM" id="Coils"/>
    </source>
</evidence>
<organism evidence="2 3">
    <name type="scientific">Sinomicrobium weinanense</name>
    <dbReference type="NCBI Taxonomy" id="2842200"/>
    <lineage>
        <taxon>Bacteria</taxon>
        <taxon>Pseudomonadati</taxon>
        <taxon>Bacteroidota</taxon>
        <taxon>Flavobacteriia</taxon>
        <taxon>Flavobacteriales</taxon>
        <taxon>Flavobacteriaceae</taxon>
        <taxon>Sinomicrobium</taxon>
    </lineage>
</organism>
<name>A0A926Q3X7_9FLAO</name>
<protein>
    <submittedName>
        <fullName evidence="2">S-adenosyl-methyltransferase</fullName>
    </submittedName>
</protein>
<reference evidence="2 3" key="1">
    <citation type="submission" date="2020-09" db="EMBL/GenBank/DDBJ databases">
        <title>Sinomicrobium weinanense sp. nov., a halophilic bacteria isolated from saline-alkali soil.</title>
        <authorList>
            <person name="Wu P."/>
            <person name="Ren H."/>
            <person name="Mei Y."/>
            <person name="Liang Y."/>
            <person name="Chen Z."/>
        </authorList>
    </citation>
    <scope>NUCLEOTIDE SEQUENCE [LARGE SCALE GENOMIC DNA]</scope>
    <source>
        <strain evidence="2 3">FJxs</strain>
    </source>
</reference>
<dbReference type="Pfam" id="PF19579">
    <property type="entry name" value="FtsL_2"/>
    <property type="match status" value="1"/>
</dbReference>
<dbReference type="EMBL" id="JACVDC010000086">
    <property type="protein sequence ID" value="MBC9798037.1"/>
    <property type="molecule type" value="Genomic_DNA"/>
</dbReference>
<accession>A0A926Q3X7</accession>
<comment type="caution">
    <text evidence="2">The sequence shown here is derived from an EMBL/GenBank/DDBJ whole genome shotgun (WGS) entry which is preliminary data.</text>
</comment>
<proteinExistence type="predicted"/>
<keyword evidence="3" id="KW-1185">Reference proteome</keyword>
<evidence type="ECO:0000313" key="2">
    <source>
        <dbReference type="EMBL" id="MBC9798037.1"/>
    </source>
</evidence>
<sequence>MKDKLIDILKGKFLVSEDAVKNWRFILFASALAVLMIASSHSADKKVHEIAKLNDEVKELRSEFVDTRARMQQMKLESTIMARLKDEGLKQSDRAPKKIVIVENDDR</sequence>
<dbReference type="AlphaFoldDB" id="A0A926Q3X7"/>
<dbReference type="InterPro" id="IPR045755">
    <property type="entry name" value="FtsL-like"/>
</dbReference>
<evidence type="ECO:0000313" key="3">
    <source>
        <dbReference type="Proteomes" id="UP000653730"/>
    </source>
</evidence>